<reference evidence="1" key="2">
    <citation type="submission" date="2023-02" db="EMBL/GenBank/DDBJ databases">
        <authorList>
            <person name="Swenson N.G."/>
            <person name="Wegrzyn J.L."/>
            <person name="Mcevoy S.L."/>
        </authorList>
    </citation>
    <scope>NUCLEOTIDE SEQUENCE</scope>
    <source>
        <strain evidence="1">91603</strain>
        <tissue evidence="1">Leaf</tissue>
    </source>
</reference>
<dbReference type="AlphaFoldDB" id="A0AAD5IZL1"/>
<dbReference type="EMBL" id="JAJSOW010000101">
    <property type="protein sequence ID" value="KAI9181665.1"/>
    <property type="molecule type" value="Genomic_DNA"/>
</dbReference>
<accession>A0AAD5IZL1</accession>
<comment type="caution">
    <text evidence="1">The sequence shown here is derived from an EMBL/GenBank/DDBJ whole genome shotgun (WGS) entry which is preliminary data.</text>
</comment>
<keyword evidence="2" id="KW-1185">Reference proteome</keyword>
<dbReference type="Proteomes" id="UP001064489">
    <property type="component" value="Chromosome 4"/>
</dbReference>
<proteinExistence type="predicted"/>
<name>A0AAD5IZL1_ACENE</name>
<reference evidence="1" key="1">
    <citation type="journal article" date="2022" name="Plant J.">
        <title>Strategies of tolerance reflected in two North American maple genomes.</title>
        <authorList>
            <person name="McEvoy S.L."/>
            <person name="Sezen U.U."/>
            <person name="Trouern-Trend A."/>
            <person name="McMahon S.M."/>
            <person name="Schaberg P.G."/>
            <person name="Yang J."/>
            <person name="Wegrzyn J.L."/>
            <person name="Swenson N.G."/>
        </authorList>
    </citation>
    <scope>NUCLEOTIDE SEQUENCE</scope>
    <source>
        <strain evidence="1">91603</strain>
    </source>
</reference>
<protein>
    <submittedName>
        <fullName evidence="1">Uncharacterized protein</fullName>
    </submittedName>
</protein>
<dbReference type="Gene3D" id="3.30.30.10">
    <property type="entry name" value="Knottin, scorpion toxin-like"/>
    <property type="match status" value="1"/>
</dbReference>
<gene>
    <name evidence="1" type="ORF">LWI28_017309</name>
</gene>
<evidence type="ECO:0000313" key="2">
    <source>
        <dbReference type="Proteomes" id="UP001064489"/>
    </source>
</evidence>
<sequence>MFVCAEMMIAVEAKICEKRSKTWSGHCMQRHNSQATVTGNARTGKTPGMELAIKMEMEWLVSAILFPSAGTTTDLVNCPYDWAQLQALNLDFK</sequence>
<dbReference type="InterPro" id="IPR036574">
    <property type="entry name" value="Scorpion_toxin-like_sf"/>
</dbReference>
<evidence type="ECO:0000313" key="1">
    <source>
        <dbReference type="EMBL" id="KAI9181665.1"/>
    </source>
</evidence>
<organism evidence="1 2">
    <name type="scientific">Acer negundo</name>
    <name type="common">Box elder</name>
    <dbReference type="NCBI Taxonomy" id="4023"/>
    <lineage>
        <taxon>Eukaryota</taxon>
        <taxon>Viridiplantae</taxon>
        <taxon>Streptophyta</taxon>
        <taxon>Embryophyta</taxon>
        <taxon>Tracheophyta</taxon>
        <taxon>Spermatophyta</taxon>
        <taxon>Magnoliopsida</taxon>
        <taxon>eudicotyledons</taxon>
        <taxon>Gunneridae</taxon>
        <taxon>Pentapetalae</taxon>
        <taxon>rosids</taxon>
        <taxon>malvids</taxon>
        <taxon>Sapindales</taxon>
        <taxon>Sapindaceae</taxon>
        <taxon>Hippocastanoideae</taxon>
        <taxon>Acereae</taxon>
        <taxon>Acer</taxon>
    </lineage>
</organism>